<dbReference type="AlphaFoldDB" id="A0A821ENJ0"/>
<evidence type="ECO:0000313" key="1">
    <source>
        <dbReference type="EMBL" id="CAF4640194.1"/>
    </source>
</evidence>
<comment type="caution">
    <text evidence="1">The sequence shown here is derived from an EMBL/GenBank/DDBJ whole genome shotgun (WGS) entry which is preliminary data.</text>
</comment>
<dbReference type="EMBL" id="CAJOBP010028863">
    <property type="protein sequence ID" value="CAF4640194.1"/>
    <property type="molecule type" value="Genomic_DNA"/>
</dbReference>
<keyword evidence="2" id="KW-1185">Reference proteome</keyword>
<evidence type="ECO:0000313" key="2">
    <source>
        <dbReference type="Proteomes" id="UP000663873"/>
    </source>
</evidence>
<feature type="non-terminal residue" evidence="1">
    <location>
        <position position="1"/>
    </location>
</feature>
<proteinExistence type="predicted"/>
<gene>
    <name evidence="1" type="ORF">UJA718_LOCUS33084</name>
</gene>
<reference evidence="1" key="1">
    <citation type="submission" date="2021-02" db="EMBL/GenBank/DDBJ databases">
        <authorList>
            <person name="Nowell W R."/>
        </authorList>
    </citation>
    <scope>NUCLEOTIDE SEQUENCE</scope>
</reference>
<dbReference type="Proteomes" id="UP000663873">
    <property type="component" value="Unassembled WGS sequence"/>
</dbReference>
<sequence>LTVVTAVINLKIKDVPDIQYLVCLSSIYMITRSKLNLQNISISALSSTTISEILPDKEEFSSDDINTTMARVSSINESDADDKKQINEMLHIDQWLLDLFNVYEELYFPMLFRVYNVTQCFLEEEKVWYEQEKYEIKESYNSNYEKHQPIVDLHDKKYFTDNLYLLPDNDNSSFNSHLSATMAQEMIRSPTYFRGRD</sequence>
<organism evidence="1 2">
    <name type="scientific">Rotaria socialis</name>
    <dbReference type="NCBI Taxonomy" id="392032"/>
    <lineage>
        <taxon>Eukaryota</taxon>
        <taxon>Metazoa</taxon>
        <taxon>Spiralia</taxon>
        <taxon>Gnathifera</taxon>
        <taxon>Rotifera</taxon>
        <taxon>Eurotatoria</taxon>
        <taxon>Bdelloidea</taxon>
        <taxon>Philodinida</taxon>
        <taxon>Philodinidae</taxon>
        <taxon>Rotaria</taxon>
    </lineage>
</organism>
<accession>A0A821ENJ0</accession>
<protein>
    <submittedName>
        <fullName evidence="1">Uncharacterized protein</fullName>
    </submittedName>
</protein>
<name>A0A821ENJ0_9BILA</name>